<dbReference type="InterPro" id="IPR001954">
    <property type="entry name" value="Glia_glutenin"/>
</dbReference>
<dbReference type="Pfam" id="PF13016">
    <property type="entry name" value="Gliadin"/>
    <property type="match status" value="1"/>
</dbReference>
<protein>
    <recommendedName>
        <fullName evidence="2">Bifunctional inhibitor/plant lipid transfer protein/seed storage helical domain-containing protein</fullName>
    </recommendedName>
</protein>
<sequence>MGNMRKTSFLLALLALASSIIGAAHAQVEEKQCQEGQTMDACRDYLKQQCTASAMPITWPWKWRMSSCRRLRLRCCEQLEQMPPSCRCRAIRSTVEELQRGGLPGSDHHQMMSKVMEMAKTLPSICNMDPSYCSSIPTRNCRSPYVV</sequence>
<evidence type="ECO:0000313" key="3">
    <source>
        <dbReference type="EMBL" id="RCV19716.1"/>
    </source>
</evidence>
<dbReference type="AlphaFoldDB" id="A0A368QP16"/>
<dbReference type="InterPro" id="IPR036312">
    <property type="entry name" value="Bifun_inhib/LTP/seed_sf"/>
</dbReference>
<dbReference type="PANTHER" id="PTHR33454">
    <property type="entry name" value="PROLAMIN PPROL 14P"/>
    <property type="match status" value="1"/>
</dbReference>
<reference evidence="3" key="1">
    <citation type="journal article" date="2012" name="Nat. Biotechnol.">
        <title>Reference genome sequence of the model plant Setaria.</title>
        <authorList>
            <person name="Bennetzen J.L."/>
            <person name="Schmutz J."/>
            <person name="Wang H."/>
            <person name="Percifield R."/>
            <person name="Hawkins J."/>
            <person name="Pontaroli A.C."/>
            <person name="Estep M."/>
            <person name="Feng L."/>
            <person name="Vaughn J.N."/>
            <person name="Grimwood J."/>
            <person name="Jenkins J."/>
            <person name="Barry K."/>
            <person name="Lindquist E."/>
            <person name="Hellsten U."/>
            <person name="Deshpande S."/>
            <person name="Wang X."/>
            <person name="Wu X."/>
            <person name="Mitros T."/>
            <person name="Triplett J."/>
            <person name="Yang X."/>
            <person name="Ye C.Y."/>
            <person name="Mauro-Herrera M."/>
            <person name="Wang L."/>
            <person name="Li P."/>
            <person name="Sharma M."/>
            <person name="Sharma R."/>
            <person name="Ronald P.C."/>
            <person name="Panaud O."/>
            <person name="Kellogg E.A."/>
            <person name="Brutnell T.P."/>
            <person name="Doust A.N."/>
            <person name="Tuskan G.A."/>
            <person name="Rokhsar D."/>
            <person name="Devos K.M."/>
        </authorList>
    </citation>
    <scope>NUCLEOTIDE SEQUENCE [LARGE SCALE GENOMIC DNA]</scope>
    <source>
        <strain evidence="3">Yugu1</strain>
    </source>
</reference>
<dbReference type="CDD" id="cd00261">
    <property type="entry name" value="AAI_SS"/>
    <property type="match status" value="1"/>
</dbReference>
<keyword evidence="1" id="KW-0732">Signal</keyword>
<name>A0A368QP16_SETIT</name>
<accession>A0A368QP16</accession>
<organism evidence="3">
    <name type="scientific">Setaria italica</name>
    <name type="common">Foxtail millet</name>
    <name type="synonym">Panicum italicum</name>
    <dbReference type="NCBI Taxonomy" id="4555"/>
    <lineage>
        <taxon>Eukaryota</taxon>
        <taxon>Viridiplantae</taxon>
        <taxon>Streptophyta</taxon>
        <taxon>Embryophyta</taxon>
        <taxon>Tracheophyta</taxon>
        <taxon>Spermatophyta</taxon>
        <taxon>Magnoliopsida</taxon>
        <taxon>Liliopsida</taxon>
        <taxon>Poales</taxon>
        <taxon>Poaceae</taxon>
        <taxon>PACMAD clade</taxon>
        <taxon>Panicoideae</taxon>
        <taxon>Panicodae</taxon>
        <taxon>Paniceae</taxon>
        <taxon>Cenchrinae</taxon>
        <taxon>Setaria</taxon>
    </lineage>
</organism>
<evidence type="ECO:0000256" key="1">
    <source>
        <dbReference type="SAM" id="SignalP"/>
    </source>
</evidence>
<feature type="chain" id="PRO_5017058014" description="Bifunctional inhibitor/plant lipid transfer protein/seed storage helical domain-containing protein" evidence="1">
    <location>
        <begin position="27"/>
        <end position="147"/>
    </location>
</feature>
<feature type="domain" description="Bifunctional inhibitor/plant lipid transfer protein/seed storage helical" evidence="2">
    <location>
        <begin position="42"/>
        <end position="133"/>
    </location>
</feature>
<feature type="signal peptide" evidence="1">
    <location>
        <begin position="1"/>
        <end position="26"/>
    </location>
</feature>
<dbReference type="GO" id="GO:0045735">
    <property type="term" value="F:nutrient reservoir activity"/>
    <property type="evidence" value="ECO:0007669"/>
    <property type="project" value="InterPro"/>
</dbReference>
<dbReference type="PANTHER" id="PTHR33454:SF10">
    <property type="entry name" value="PUROINDOLINE-B"/>
    <property type="match status" value="1"/>
</dbReference>
<proteinExistence type="predicted"/>
<dbReference type="SMART" id="SM00499">
    <property type="entry name" value="AAI"/>
    <property type="match status" value="1"/>
</dbReference>
<dbReference type="Gene3D" id="1.10.110.10">
    <property type="entry name" value="Plant lipid-transfer and hydrophobic proteins"/>
    <property type="match status" value="1"/>
</dbReference>
<evidence type="ECO:0000259" key="2">
    <source>
        <dbReference type="SMART" id="SM00499"/>
    </source>
</evidence>
<dbReference type="InterPro" id="IPR016140">
    <property type="entry name" value="Bifunc_inhib/LTP/seed_store"/>
</dbReference>
<gene>
    <name evidence="3" type="ORF">SETIT_3G407600v2</name>
</gene>
<dbReference type="PRINTS" id="PR00208">
    <property type="entry name" value="GLIADGLUTEN"/>
</dbReference>
<reference evidence="3" key="2">
    <citation type="submission" date="2015-07" db="EMBL/GenBank/DDBJ databases">
        <authorList>
            <person name="Noorani M."/>
        </authorList>
    </citation>
    <scope>NUCLEOTIDE SEQUENCE</scope>
    <source>
        <strain evidence="3">Yugu1</strain>
    </source>
</reference>
<dbReference type="OrthoDB" id="675647at2759"/>
<dbReference type="EMBL" id="CM003530">
    <property type="protein sequence ID" value="RCV19716.1"/>
    <property type="molecule type" value="Genomic_DNA"/>
</dbReference>
<dbReference type="SUPFAM" id="SSF47699">
    <property type="entry name" value="Bifunctional inhibitor/lipid-transfer protein/seed storage 2S albumin"/>
    <property type="match status" value="1"/>
</dbReference>